<gene>
    <name evidence="2" type="ORF">GCM10007423_20360</name>
</gene>
<dbReference type="Gene3D" id="2.60.120.10">
    <property type="entry name" value="Jelly Rolls"/>
    <property type="match status" value="1"/>
</dbReference>
<name>A0ABQ1YNU0_9BACT</name>
<dbReference type="Proteomes" id="UP000600214">
    <property type="component" value="Unassembled WGS sequence"/>
</dbReference>
<keyword evidence="3" id="KW-1185">Reference proteome</keyword>
<accession>A0ABQ1YNU0</accession>
<dbReference type="InterPro" id="IPR000595">
    <property type="entry name" value="cNMP-bd_dom"/>
</dbReference>
<proteinExistence type="predicted"/>
<dbReference type="Pfam" id="PF00027">
    <property type="entry name" value="cNMP_binding"/>
    <property type="match status" value="1"/>
</dbReference>
<sequence length="212" mass="24313">MGAGKGQTNENSALTAKPGMSTSLLIQNIERHVHLDVGEIELVLSLFQPKQLKRKAFLLRQGEVCRSEHFIVKGCVKIYSIDENGFEHILMFGAEGWWVGDLFSFLTGKESRYHIEALEDTQLLQITKPDLDLLYEKVPKMERFFRILLQNAFIAHMERIDQSLSLDAAGRYQHFVRKYPAFGQRIPQKQIAAYLGITPVFLSMLRKKLMEG</sequence>
<evidence type="ECO:0000313" key="2">
    <source>
        <dbReference type="EMBL" id="GGH31480.1"/>
    </source>
</evidence>
<dbReference type="EMBL" id="BMIA01000001">
    <property type="protein sequence ID" value="GGH31480.1"/>
    <property type="molecule type" value="Genomic_DNA"/>
</dbReference>
<dbReference type="PROSITE" id="PS50042">
    <property type="entry name" value="CNMP_BINDING_3"/>
    <property type="match status" value="1"/>
</dbReference>
<dbReference type="CDD" id="cd00038">
    <property type="entry name" value="CAP_ED"/>
    <property type="match status" value="1"/>
</dbReference>
<evidence type="ECO:0000313" key="3">
    <source>
        <dbReference type="Proteomes" id="UP000600214"/>
    </source>
</evidence>
<evidence type="ECO:0000259" key="1">
    <source>
        <dbReference type="PROSITE" id="PS50042"/>
    </source>
</evidence>
<reference evidence="3" key="1">
    <citation type="journal article" date="2019" name="Int. J. Syst. Evol. Microbiol.">
        <title>The Global Catalogue of Microorganisms (GCM) 10K type strain sequencing project: providing services to taxonomists for standard genome sequencing and annotation.</title>
        <authorList>
            <consortium name="The Broad Institute Genomics Platform"/>
            <consortium name="The Broad Institute Genome Sequencing Center for Infectious Disease"/>
            <person name="Wu L."/>
            <person name="Ma J."/>
        </authorList>
    </citation>
    <scope>NUCLEOTIDE SEQUENCE [LARGE SCALE GENOMIC DNA]</scope>
    <source>
        <strain evidence="3">CGMCC 1.15288</strain>
    </source>
</reference>
<dbReference type="SUPFAM" id="SSF51206">
    <property type="entry name" value="cAMP-binding domain-like"/>
    <property type="match status" value="1"/>
</dbReference>
<dbReference type="InterPro" id="IPR014710">
    <property type="entry name" value="RmlC-like_jellyroll"/>
</dbReference>
<dbReference type="SMART" id="SM00100">
    <property type="entry name" value="cNMP"/>
    <property type="match status" value="1"/>
</dbReference>
<comment type="caution">
    <text evidence="2">The sequence shown here is derived from an EMBL/GenBank/DDBJ whole genome shotgun (WGS) entry which is preliminary data.</text>
</comment>
<protein>
    <submittedName>
        <fullName evidence="2">cAMP-binding protein</fullName>
    </submittedName>
</protein>
<feature type="domain" description="Cyclic nucleotide-binding" evidence="1">
    <location>
        <begin position="34"/>
        <end position="143"/>
    </location>
</feature>
<dbReference type="InterPro" id="IPR018490">
    <property type="entry name" value="cNMP-bd_dom_sf"/>
</dbReference>
<organism evidence="2 3">
    <name type="scientific">Dyadobacter endophyticus</name>
    <dbReference type="NCBI Taxonomy" id="1749036"/>
    <lineage>
        <taxon>Bacteria</taxon>
        <taxon>Pseudomonadati</taxon>
        <taxon>Bacteroidota</taxon>
        <taxon>Cytophagia</taxon>
        <taxon>Cytophagales</taxon>
        <taxon>Spirosomataceae</taxon>
        <taxon>Dyadobacter</taxon>
    </lineage>
</organism>